<sequence length="381" mass="41567">MIVAVSTVKDTAANVERFVARNLGHGVDHLVVFTEQTGADAEAVLDAHPAVTHVPTGRGWWGADRSDDLNVRQRQAANLARVALAPFGWAEWLVHVDGDEVALLDRDVVAGLPDDVRTFKLEPLEAVSRATWPGEVTHYKRLLDDGELNLLTVLGLIGEPSNKAYFHGHVRGKRGVRLRTDVRIGLHTVKAGNGRFLKGHTDPGLRMLHLDAATVEEFIRKWSTLAGSGSRAVYRKTWIPVVRALRTLSTMDLPDETRERYLRRLYDLTTAEDLETLDDLGLLEHVDPDAGTHRPETPPSDDLGALAALLDAAAGCDHESLTLDHPAGGYDVLQTLLERTGVPAGPAERVMRTVARTAGTDGSAPRRAAGRRLGARRQQAP</sequence>
<keyword evidence="3" id="KW-1185">Reference proteome</keyword>
<protein>
    <recommendedName>
        <fullName evidence="4">Glycosyltransferase family 2 protein</fullName>
    </recommendedName>
</protein>
<proteinExistence type="predicted"/>
<feature type="region of interest" description="Disordered" evidence="1">
    <location>
        <begin position="355"/>
        <end position="381"/>
    </location>
</feature>
<evidence type="ECO:0000313" key="3">
    <source>
        <dbReference type="Proteomes" id="UP001500221"/>
    </source>
</evidence>
<accession>A0ABP9PQ30</accession>
<evidence type="ECO:0000256" key="1">
    <source>
        <dbReference type="SAM" id="MobiDB-lite"/>
    </source>
</evidence>
<comment type="caution">
    <text evidence="2">The sequence shown here is derived from an EMBL/GenBank/DDBJ whole genome shotgun (WGS) entry which is preliminary data.</text>
</comment>
<evidence type="ECO:0000313" key="2">
    <source>
        <dbReference type="EMBL" id="GAA5150329.1"/>
    </source>
</evidence>
<organism evidence="2 3">
    <name type="scientific">Nocardioides marinquilinus</name>
    <dbReference type="NCBI Taxonomy" id="1210400"/>
    <lineage>
        <taxon>Bacteria</taxon>
        <taxon>Bacillati</taxon>
        <taxon>Actinomycetota</taxon>
        <taxon>Actinomycetes</taxon>
        <taxon>Propionibacteriales</taxon>
        <taxon>Nocardioidaceae</taxon>
        <taxon>Nocardioides</taxon>
    </lineage>
</organism>
<name>A0ABP9PQ30_9ACTN</name>
<dbReference type="EMBL" id="BAABKG010000003">
    <property type="protein sequence ID" value="GAA5150329.1"/>
    <property type="molecule type" value="Genomic_DNA"/>
</dbReference>
<evidence type="ECO:0008006" key="4">
    <source>
        <dbReference type="Google" id="ProtNLM"/>
    </source>
</evidence>
<dbReference type="Pfam" id="PF13704">
    <property type="entry name" value="Glyco_tranf_2_4"/>
    <property type="match status" value="1"/>
</dbReference>
<dbReference type="Proteomes" id="UP001500221">
    <property type="component" value="Unassembled WGS sequence"/>
</dbReference>
<reference evidence="3" key="1">
    <citation type="journal article" date="2019" name="Int. J. Syst. Evol. Microbiol.">
        <title>The Global Catalogue of Microorganisms (GCM) 10K type strain sequencing project: providing services to taxonomists for standard genome sequencing and annotation.</title>
        <authorList>
            <consortium name="The Broad Institute Genomics Platform"/>
            <consortium name="The Broad Institute Genome Sequencing Center for Infectious Disease"/>
            <person name="Wu L."/>
            <person name="Ma J."/>
        </authorList>
    </citation>
    <scope>NUCLEOTIDE SEQUENCE [LARGE SCALE GENOMIC DNA]</scope>
    <source>
        <strain evidence="3">JCM 18459</strain>
    </source>
</reference>
<dbReference type="RefSeq" id="WP_345459312.1">
    <property type="nucleotide sequence ID" value="NZ_BAABKG010000003.1"/>
</dbReference>
<gene>
    <name evidence="2" type="ORF">GCM10023340_27230</name>
</gene>